<name>A0A1F8EWR5_9BACT</name>
<comment type="caution">
    <text evidence="3">The sequence shown here is derived from an EMBL/GenBank/DDBJ whole genome shotgun (WGS) entry which is preliminary data.</text>
</comment>
<evidence type="ECO:0000259" key="2">
    <source>
        <dbReference type="Pfam" id="PF18920"/>
    </source>
</evidence>
<gene>
    <name evidence="3" type="ORF">A2831_01715</name>
</gene>
<keyword evidence="1" id="KW-1133">Transmembrane helix</keyword>
<sequence>MHLLAVVTLYVSVVAFITLWWQYINVLFPDILQNQGYYNYANYYDPIRLAMAALIVVFPIHIIISWLIGKEFKADPEKREIRVRKWLWYITLFISAVTIIVDLITLINNFLRGELTTQFFLKVLVVLIVAGAVFVYYLWDLKKRERQSGKPKLVAWLATAVILASIAYGFFLIGTPATQRDRRFDEQRVNNLSIIQSEVINYWINKNKLPADLSDLKNDISGFVSPTDPETGVQLDYTVTGVLSFRLCADFKTPSKTSDTLIRTPAFYPYNQNWDHDAGRTCFDRTIDPELYKRSGIEPVPLKY</sequence>
<dbReference type="InterPro" id="IPR043728">
    <property type="entry name" value="DUF5671"/>
</dbReference>
<dbReference type="AlphaFoldDB" id="A0A1F8EWR5"/>
<dbReference type="EMBL" id="MGJI01000010">
    <property type="protein sequence ID" value="OGN05311.1"/>
    <property type="molecule type" value="Genomic_DNA"/>
</dbReference>
<feature type="transmembrane region" description="Helical" evidence="1">
    <location>
        <begin position="119"/>
        <end position="141"/>
    </location>
</feature>
<keyword evidence="1" id="KW-0812">Transmembrane</keyword>
<feature type="transmembrane region" description="Helical" evidence="1">
    <location>
        <begin position="153"/>
        <end position="173"/>
    </location>
</feature>
<dbReference type="Proteomes" id="UP000177507">
    <property type="component" value="Unassembled WGS sequence"/>
</dbReference>
<protein>
    <recommendedName>
        <fullName evidence="2">DUF5671 domain-containing protein</fullName>
    </recommendedName>
</protein>
<feature type="transmembrane region" description="Helical" evidence="1">
    <location>
        <begin position="87"/>
        <end position="107"/>
    </location>
</feature>
<reference evidence="3 4" key="1">
    <citation type="journal article" date="2016" name="Nat. Commun.">
        <title>Thousands of microbial genomes shed light on interconnected biogeochemical processes in an aquifer system.</title>
        <authorList>
            <person name="Anantharaman K."/>
            <person name="Brown C.T."/>
            <person name="Hug L.A."/>
            <person name="Sharon I."/>
            <person name="Castelle C.J."/>
            <person name="Probst A.J."/>
            <person name="Thomas B.C."/>
            <person name="Singh A."/>
            <person name="Wilkins M.J."/>
            <person name="Karaoz U."/>
            <person name="Brodie E.L."/>
            <person name="Williams K.H."/>
            <person name="Hubbard S.S."/>
            <person name="Banfield J.F."/>
        </authorList>
    </citation>
    <scope>NUCLEOTIDE SEQUENCE [LARGE SCALE GENOMIC DNA]</scope>
</reference>
<feature type="transmembrane region" description="Helical" evidence="1">
    <location>
        <begin position="47"/>
        <end position="67"/>
    </location>
</feature>
<organism evidence="3 4">
    <name type="scientific">Candidatus Yanofskybacteria bacterium RIFCSPHIGHO2_01_FULL_44_17</name>
    <dbReference type="NCBI Taxonomy" id="1802668"/>
    <lineage>
        <taxon>Bacteria</taxon>
        <taxon>Candidatus Yanofskyibacteriota</taxon>
    </lineage>
</organism>
<proteinExistence type="predicted"/>
<feature type="transmembrane region" description="Helical" evidence="1">
    <location>
        <begin position="7"/>
        <end position="27"/>
    </location>
</feature>
<evidence type="ECO:0000313" key="4">
    <source>
        <dbReference type="Proteomes" id="UP000177507"/>
    </source>
</evidence>
<accession>A0A1F8EWR5</accession>
<keyword evidence="1" id="KW-0472">Membrane</keyword>
<dbReference type="Pfam" id="PF18920">
    <property type="entry name" value="DUF5671"/>
    <property type="match status" value="1"/>
</dbReference>
<evidence type="ECO:0000256" key="1">
    <source>
        <dbReference type="SAM" id="Phobius"/>
    </source>
</evidence>
<evidence type="ECO:0000313" key="3">
    <source>
        <dbReference type="EMBL" id="OGN05311.1"/>
    </source>
</evidence>
<dbReference type="STRING" id="1802668.A2831_01715"/>
<feature type="domain" description="DUF5671" evidence="2">
    <location>
        <begin position="2"/>
        <end position="136"/>
    </location>
</feature>